<organism evidence="5 6">
    <name type="scientific">Microvirga subterranea</name>
    <dbReference type="NCBI Taxonomy" id="186651"/>
    <lineage>
        <taxon>Bacteria</taxon>
        <taxon>Pseudomonadati</taxon>
        <taxon>Pseudomonadota</taxon>
        <taxon>Alphaproteobacteria</taxon>
        <taxon>Hyphomicrobiales</taxon>
        <taxon>Methylobacteriaceae</taxon>
        <taxon>Microvirga</taxon>
    </lineage>
</organism>
<dbReference type="GO" id="GO:0003824">
    <property type="term" value="F:catalytic activity"/>
    <property type="evidence" value="ECO:0007669"/>
    <property type="project" value="InterPro"/>
</dbReference>
<dbReference type="Gene3D" id="3.90.1300.10">
    <property type="entry name" value="Amidase signature (AS) domain"/>
    <property type="match status" value="1"/>
</dbReference>
<gene>
    <name evidence="5" type="ORF">DES45_11810</name>
</gene>
<dbReference type="PANTHER" id="PTHR11895:SF7">
    <property type="entry name" value="GLUTAMYL-TRNA(GLN) AMIDOTRANSFERASE SUBUNIT A, MITOCHONDRIAL"/>
    <property type="match status" value="1"/>
</dbReference>
<dbReference type="Pfam" id="PF01425">
    <property type="entry name" value="Amidase"/>
    <property type="match status" value="1"/>
</dbReference>
<reference evidence="5 6" key="1">
    <citation type="submission" date="2018-07" db="EMBL/GenBank/DDBJ databases">
        <title>Genomic Encyclopedia of Type Strains, Phase IV (KMG-IV): sequencing the most valuable type-strain genomes for metagenomic binning, comparative biology and taxonomic classification.</title>
        <authorList>
            <person name="Goeker M."/>
        </authorList>
    </citation>
    <scope>NUCLEOTIDE SEQUENCE [LARGE SCALE GENOMIC DNA]</scope>
    <source>
        <strain evidence="5 6">DSM 14364</strain>
    </source>
</reference>
<evidence type="ECO:0000259" key="4">
    <source>
        <dbReference type="Pfam" id="PF01425"/>
    </source>
</evidence>
<name>A0A370H644_9HYPH</name>
<dbReference type="PANTHER" id="PTHR11895">
    <property type="entry name" value="TRANSAMIDASE"/>
    <property type="match status" value="1"/>
</dbReference>
<protein>
    <recommendedName>
        <fullName evidence="3">Indoleacetamide hydrolase</fullName>
    </recommendedName>
</protein>
<dbReference type="SUPFAM" id="SSF75304">
    <property type="entry name" value="Amidase signature (AS) enzymes"/>
    <property type="match status" value="1"/>
</dbReference>
<proteinExistence type="inferred from homology"/>
<dbReference type="InterPro" id="IPR023631">
    <property type="entry name" value="Amidase_dom"/>
</dbReference>
<comment type="caution">
    <text evidence="5">The sequence shown here is derived from an EMBL/GenBank/DDBJ whole genome shotgun (WGS) entry which is preliminary data.</text>
</comment>
<dbReference type="InterPro" id="IPR036928">
    <property type="entry name" value="AS_sf"/>
</dbReference>
<dbReference type="Proteomes" id="UP000254925">
    <property type="component" value="Unassembled WGS sequence"/>
</dbReference>
<dbReference type="InterPro" id="IPR000120">
    <property type="entry name" value="Amidase"/>
</dbReference>
<comment type="function">
    <text evidence="1">Hydrolyzes indole-3-acetamide (IAM) into indole-3-acetic acid (IAA).</text>
</comment>
<sequence length="500" mass="54122">MSLAADYISFDATALAELLRQRHVSPTELVDVAIERLEQVEPQLAGMTEWTLDQARRAAREPLRDGPFAGVPFLLKDNMHFAAGIPYHNGSRIWRGWVPPQDSEMVRRFKAAGLIIIGSTKVPEMSLMPVTEPRHLGRANNPWALDRTTGGSSGGSSAHVAARSVPMAHATDGGGSIRIPASCCGLFGLKPSRGRTPNGPYIGEGWHGATIGHAVTRSVRDSAYLLDAIAGPDLGAPYGIAAPVRPFVDAVASPPGRLRIAFSAVAPNGAAVDPECRKAVEQAATLCTELGHHVEEAAPQFPDEYFSWFLIAFLAAVSQEFAFAEEITGTRARQVEVEESTWLCRELGRGLSAAELSVTLERLHRTTRQVAVFFETYDLLLTPTLASPPVRHGELHPRGLEAALQVLAARLGVGRYLRHGSLLRQAADRAFRFMPFSPMWNITGQPAASLPLHWTADGLPVGVQAVARFGEETTLLSFAAQLEQAHPWVHRLPPVLAKLA</sequence>
<dbReference type="EMBL" id="QQBB01000018">
    <property type="protein sequence ID" value="RDI51354.1"/>
    <property type="molecule type" value="Genomic_DNA"/>
</dbReference>
<accession>A0A370H644</accession>
<evidence type="ECO:0000313" key="5">
    <source>
        <dbReference type="EMBL" id="RDI51354.1"/>
    </source>
</evidence>
<evidence type="ECO:0000256" key="2">
    <source>
        <dbReference type="ARBA" id="ARBA00009199"/>
    </source>
</evidence>
<dbReference type="RefSeq" id="WP_114773137.1">
    <property type="nucleotide sequence ID" value="NZ_QQBB01000018.1"/>
</dbReference>
<evidence type="ECO:0000256" key="1">
    <source>
        <dbReference type="ARBA" id="ARBA00003871"/>
    </source>
</evidence>
<dbReference type="PROSITE" id="PS00571">
    <property type="entry name" value="AMIDASES"/>
    <property type="match status" value="1"/>
</dbReference>
<comment type="similarity">
    <text evidence="2">Belongs to the amidase family.</text>
</comment>
<evidence type="ECO:0000256" key="3">
    <source>
        <dbReference type="ARBA" id="ARBA00021874"/>
    </source>
</evidence>
<dbReference type="OrthoDB" id="9814821at2"/>
<keyword evidence="6" id="KW-1185">Reference proteome</keyword>
<evidence type="ECO:0000313" key="6">
    <source>
        <dbReference type="Proteomes" id="UP000254925"/>
    </source>
</evidence>
<feature type="domain" description="Amidase" evidence="4">
    <location>
        <begin position="28"/>
        <end position="476"/>
    </location>
</feature>
<dbReference type="InterPro" id="IPR020556">
    <property type="entry name" value="Amidase_CS"/>
</dbReference>
<dbReference type="AlphaFoldDB" id="A0A370H644"/>